<gene>
    <name evidence="1" type="ORF">DKW60_22085</name>
</gene>
<dbReference type="RefSeq" id="WP_219988870.1">
    <property type="nucleotide sequence ID" value="NZ_QGKM01000104.1"/>
</dbReference>
<feature type="non-terminal residue" evidence="1">
    <location>
        <position position="68"/>
    </location>
</feature>
<name>A0A317C7Z0_9GAMM</name>
<dbReference type="EMBL" id="QGKM01000104">
    <property type="protein sequence ID" value="PWQ92242.1"/>
    <property type="molecule type" value="Genomic_DNA"/>
</dbReference>
<comment type="caution">
    <text evidence="1">The sequence shown here is derived from an EMBL/GenBank/DDBJ whole genome shotgun (WGS) entry which is preliminary data.</text>
</comment>
<dbReference type="Proteomes" id="UP000245539">
    <property type="component" value="Unassembled WGS sequence"/>
</dbReference>
<protein>
    <submittedName>
        <fullName evidence="1">Uncharacterized protein</fullName>
    </submittedName>
</protein>
<keyword evidence="2" id="KW-1185">Reference proteome</keyword>
<proteinExistence type="predicted"/>
<reference evidence="1 2" key="1">
    <citation type="submission" date="2018-05" db="EMBL/GenBank/DDBJ databases">
        <title>Leucothrix arctica sp. nov., isolated from Arctic seawater.</title>
        <authorList>
            <person name="Choi A."/>
            <person name="Baek K."/>
        </authorList>
    </citation>
    <scope>NUCLEOTIDE SEQUENCE [LARGE SCALE GENOMIC DNA]</scope>
    <source>
        <strain evidence="1 2">JCM 18388</strain>
    </source>
</reference>
<dbReference type="AlphaFoldDB" id="A0A317C7Z0"/>
<sequence>MARGIKSIELHSDQHVASFFRWLFQLNQSDTGEMIQKAIEQGFIRDISELSWSANGKAINLYPLYTTI</sequence>
<accession>A0A317C7Z0</accession>
<evidence type="ECO:0000313" key="2">
    <source>
        <dbReference type="Proteomes" id="UP000245539"/>
    </source>
</evidence>
<organism evidence="1 2">
    <name type="scientific">Leucothrix pacifica</name>
    <dbReference type="NCBI Taxonomy" id="1247513"/>
    <lineage>
        <taxon>Bacteria</taxon>
        <taxon>Pseudomonadati</taxon>
        <taxon>Pseudomonadota</taxon>
        <taxon>Gammaproteobacteria</taxon>
        <taxon>Thiotrichales</taxon>
        <taxon>Thiotrichaceae</taxon>
        <taxon>Leucothrix</taxon>
    </lineage>
</organism>
<evidence type="ECO:0000313" key="1">
    <source>
        <dbReference type="EMBL" id="PWQ92242.1"/>
    </source>
</evidence>